<feature type="domain" description="C2H2-type" evidence="11">
    <location>
        <begin position="80"/>
        <end position="109"/>
    </location>
</feature>
<keyword evidence="2" id="KW-0479">Metal-binding</keyword>
<feature type="domain" description="C2H2-type" evidence="11">
    <location>
        <begin position="167"/>
        <end position="190"/>
    </location>
</feature>
<evidence type="ECO:0000256" key="3">
    <source>
        <dbReference type="ARBA" id="ARBA00022737"/>
    </source>
</evidence>
<dbReference type="GO" id="GO:0005634">
    <property type="term" value="C:nucleus"/>
    <property type="evidence" value="ECO:0007669"/>
    <property type="project" value="UniProtKB-SubCell"/>
</dbReference>
<keyword evidence="5" id="KW-0862">Zinc</keyword>
<keyword evidence="3" id="KW-0677">Repeat</keyword>
<feature type="domain" description="C2H2-type" evidence="11">
    <location>
        <begin position="192"/>
        <end position="220"/>
    </location>
</feature>
<evidence type="ECO:0000256" key="9">
    <source>
        <dbReference type="PROSITE-ProRule" id="PRU00042"/>
    </source>
</evidence>
<dbReference type="InterPro" id="IPR036236">
    <property type="entry name" value="Znf_C2H2_sf"/>
</dbReference>
<dbReference type="PANTHER" id="PTHR46179:SF13">
    <property type="entry name" value="C2H2-TYPE DOMAIN-CONTAINING PROTEIN"/>
    <property type="match status" value="1"/>
</dbReference>
<dbReference type="PANTHER" id="PTHR46179">
    <property type="entry name" value="ZINC FINGER PROTEIN"/>
    <property type="match status" value="1"/>
</dbReference>
<evidence type="ECO:0000256" key="6">
    <source>
        <dbReference type="ARBA" id="ARBA00023015"/>
    </source>
</evidence>
<sequence>MSDNGSSSSSSSSSNKRRRVEYKCHYCDKTYRKPSKVAEHERSHTGERPFVCTHVGCDKAYFRSSHLAVHQKSHSNIKDFHCSFDNCTSSFATKQHLQRHEKGHVSPHVKCDFPGCTAEFPKRFQLRWHRASHEKGSHVCSECSAAFDSLPALEKHISRVHENPILYDCSTCQKSFKKWSDLRKHIQSDHPFICSVCNKIYTKSSNLRVHIREKHTDEATIACEWPGCESVLQNKRSYKTHVALVHEQDTRFKCDICNKGFPYKSILERHKASHTPKSRPVSTSPRPKKSMAEQLTGYNHYSNTTRKLECPFTNCQFKFTNTYLLKRHLEGSKHKDDVKSFELAKTEPAVNAA</sequence>
<name>S2JQQ6_MUCC1</name>
<comment type="subcellular location">
    <subcellularLocation>
        <location evidence="1">Nucleus</location>
    </subcellularLocation>
</comment>
<feature type="domain" description="C2H2-type" evidence="11">
    <location>
        <begin position="252"/>
        <end position="279"/>
    </location>
</feature>
<evidence type="ECO:0000313" key="13">
    <source>
        <dbReference type="Proteomes" id="UP000014254"/>
    </source>
</evidence>
<evidence type="ECO:0000256" key="5">
    <source>
        <dbReference type="ARBA" id="ARBA00022833"/>
    </source>
</evidence>
<dbReference type="SUPFAM" id="SSF57667">
    <property type="entry name" value="beta-beta-alpha zinc fingers"/>
    <property type="match status" value="5"/>
</dbReference>
<dbReference type="SMART" id="SM00355">
    <property type="entry name" value="ZnF_C2H2"/>
    <property type="match status" value="10"/>
</dbReference>
<reference evidence="13" key="1">
    <citation type="submission" date="2013-05" db="EMBL/GenBank/DDBJ databases">
        <title>The Genome sequence of Mucor circinelloides f. circinelloides 1006PhL.</title>
        <authorList>
            <consortium name="The Broad Institute Genomics Platform"/>
            <person name="Cuomo C."/>
            <person name="Earl A."/>
            <person name="Findley K."/>
            <person name="Lee S.C."/>
            <person name="Walker B."/>
            <person name="Young S."/>
            <person name="Zeng Q."/>
            <person name="Gargeya S."/>
            <person name="Fitzgerald M."/>
            <person name="Haas B."/>
            <person name="Abouelleil A."/>
            <person name="Allen A.W."/>
            <person name="Alvarado L."/>
            <person name="Arachchi H.M."/>
            <person name="Berlin A.M."/>
            <person name="Chapman S.B."/>
            <person name="Gainer-Dewar J."/>
            <person name="Goldberg J."/>
            <person name="Griggs A."/>
            <person name="Gujja S."/>
            <person name="Hansen M."/>
            <person name="Howarth C."/>
            <person name="Imamovic A."/>
            <person name="Ireland A."/>
            <person name="Larimer J."/>
            <person name="McCowan C."/>
            <person name="Murphy C."/>
            <person name="Pearson M."/>
            <person name="Poon T.W."/>
            <person name="Priest M."/>
            <person name="Roberts A."/>
            <person name="Saif S."/>
            <person name="Shea T."/>
            <person name="Sisk P."/>
            <person name="Sykes S."/>
            <person name="Wortman J."/>
            <person name="Nusbaum C."/>
            <person name="Birren B."/>
        </authorList>
    </citation>
    <scope>NUCLEOTIDE SEQUENCE [LARGE SCALE GENOMIC DNA]</scope>
    <source>
        <strain evidence="13">1006PhL</strain>
    </source>
</reference>
<evidence type="ECO:0000256" key="10">
    <source>
        <dbReference type="SAM" id="MobiDB-lite"/>
    </source>
</evidence>
<dbReference type="GO" id="GO:0006357">
    <property type="term" value="P:regulation of transcription by RNA polymerase II"/>
    <property type="evidence" value="ECO:0007669"/>
    <property type="project" value="TreeGrafter"/>
</dbReference>
<keyword evidence="4 9" id="KW-0863">Zinc-finger</keyword>
<evidence type="ECO:0000256" key="8">
    <source>
        <dbReference type="ARBA" id="ARBA00023242"/>
    </source>
</evidence>
<feature type="region of interest" description="Disordered" evidence="10">
    <location>
        <begin position="269"/>
        <end position="294"/>
    </location>
</feature>
<dbReference type="STRING" id="1220926.S2JQQ6"/>
<dbReference type="OrthoDB" id="427030at2759"/>
<evidence type="ECO:0000256" key="1">
    <source>
        <dbReference type="ARBA" id="ARBA00004123"/>
    </source>
</evidence>
<dbReference type="PROSITE" id="PS00028">
    <property type="entry name" value="ZINC_FINGER_C2H2_1"/>
    <property type="match status" value="7"/>
</dbReference>
<dbReference type="EMBL" id="KE124026">
    <property type="protein sequence ID" value="EPB84913.1"/>
    <property type="molecule type" value="Genomic_DNA"/>
</dbReference>
<evidence type="ECO:0000313" key="12">
    <source>
        <dbReference type="EMBL" id="EPB84913.1"/>
    </source>
</evidence>
<dbReference type="AlphaFoldDB" id="S2JQQ6"/>
<feature type="domain" description="C2H2-type" evidence="11">
    <location>
        <begin position="138"/>
        <end position="161"/>
    </location>
</feature>
<feature type="domain" description="C2H2-type" evidence="11">
    <location>
        <begin position="50"/>
        <end position="79"/>
    </location>
</feature>
<keyword evidence="13" id="KW-1185">Reference proteome</keyword>
<proteinExistence type="predicted"/>
<evidence type="ECO:0000259" key="11">
    <source>
        <dbReference type="PROSITE" id="PS50157"/>
    </source>
</evidence>
<feature type="domain" description="C2H2-type" evidence="11">
    <location>
        <begin position="22"/>
        <end position="49"/>
    </location>
</feature>
<organism evidence="12 13">
    <name type="scientific">Mucor circinelloides f. circinelloides (strain 1006PhL)</name>
    <name type="common">Mucormycosis agent</name>
    <name type="synonym">Calyptromyces circinelloides</name>
    <dbReference type="NCBI Taxonomy" id="1220926"/>
    <lineage>
        <taxon>Eukaryota</taxon>
        <taxon>Fungi</taxon>
        <taxon>Fungi incertae sedis</taxon>
        <taxon>Mucoromycota</taxon>
        <taxon>Mucoromycotina</taxon>
        <taxon>Mucoromycetes</taxon>
        <taxon>Mucorales</taxon>
        <taxon>Mucorineae</taxon>
        <taxon>Mucoraceae</taxon>
        <taxon>Mucor</taxon>
    </lineage>
</organism>
<dbReference type="InParanoid" id="S2JQQ6"/>
<keyword evidence="7" id="KW-0804">Transcription</keyword>
<dbReference type="PROSITE" id="PS50157">
    <property type="entry name" value="ZINC_FINGER_C2H2_2"/>
    <property type="match status" value="7"/>
</dbReference>
<dbReference type="Pfam" id="PF13912">
    <property type="entry name" value="zf-C2H2_6"/>
    <property type="match status" value="2"/>
</dbReference>
<dbReference type="InterPro" id="IPR013087">
    <property type="entry name" value="Znf_C2H2_type"/>
</dbReference>
<gene>
    <name evidence="12" type="ORF">HMPREF1544_08348</name>
</gene>
<dbReference type="Pfam" id="PF00096">
    <property type="entry name" value="zf-C2H2"/>
    <property type="match status" value="4"/>
</dbReference>
<keyword evidence="8" id="KW-0539">Nucleus</keyword>
<dbReference type="FunFam" id="3.30.160.60:FF:000125">
    <property type="entry name" value="Putative zinc finger protein 143"/>
    <property type="match status" value="1"/>
</dbReference>
<keyword evidence="6" id="KW-0805">Transcription regulation</keyword>
<dbReference type="VEuPathDB" id="FungiDB:HMPREF1544_08348"/>
<evidence type="ECO:0000256" key="4">
    <source>
        <dbReference type="ARBA" id="ARBA00022771"/>
    </source>
</evidence>
<dbReference type="eggNOG" id="KOG1721">
    <property type="taxonomic scope" value="Eukaryota"/>
</dbReference>
<protein>
    <recommendedName>
        <fullName evidence="11">C2H2-type domain-containing protein</fullName>
    </recommendedName>
</protein>
<dbReference type="Gene3D" id="3.30.160.60">
    <property type="entry name" value="Classic Zinc Finger"/>
    <property type="match status" value="6"/>
</dbReference>
<evidence type="ECO:0000256" key="7">
    <source>
        <dbReference type="ARBA" id="ARBA00023163"/>
    </source>
</evidence>
<dbReference type="Proteomes" id="UP000014254">
    <property type="component" value="Unassembled WGS sequence"/>
</dbReference>
<evidence type="ECO:0000256" key="2">
    <source>
        <dbReference type="ARBA" id="ARBA00022723"/>
    </source>
</evidence>
<accession>S2JQQ6</accession>
<dbReference type="OMA" id="KVFRDSW"/>
<dbReference type="GO" id="GO:0008270">
    <property type="term" value="F:zinc ion binding"/>
    <property type="evidence" value="ECO:0007669"/>
    <property type="project" value="UniProtKB-KW"/>
</dbReference>
<dbReference type="InterPro" id="IPR051061">
    <property type="entry name" value="Zinc_finger_trans_reg"/>
</dbReference>